<keyword evidence="2 4" id="KW-0808">Transferase</keyword>
<comment type="caution">
    <text evidence="5">The sequence shown here is derived from an EMBL/GenBank/DDBJ whole genome shotgun (WGS) entry which is preliminary data.</text>
</comment>
<comment type="similarity">
    <text evidence="1 4">Belongs to the glycerate kinase type-1 family.</text>
</comment>
<evidence type="ECO:0000256" key="1">
    <source>
        <dbReference type="ARBA" id="ARBA00006284"/>
    </source>
</evidence>
<evidence type="ECO:0000256" key="2">
    <source>
        <dbReference type="ARBA" id="ARBA00022679"/>
    </source>
</evidence>
<dbReference type="Gene3D" id="3.90.1510.10">
    <property type="entry name" value="Glycerate kinase, domain 2"/>
    <property type="match status" value="1"/>
</dbReference>
<dbReference type="InterPro" id="IPR004381">
    <property type="entry name" value="Glycerate_kinase"/>
</dbReference>
<dbReference type="PIRSF" id="PIRSF006078">
    <property type="entry name" value="GlxK"/>
    <property type="match status" value="1"/>
</dbReference>
<proteinExistence type="inferred from homology"/>
<evidence type="ECO:0000256" key="4">
    <source>
        <dbReference type="PIRNR" id="PIRNR006078"/>
    </source>
</evidence>
<dbReference type="AlphaFoldDB" id="A0A401YMM9"/>
<dbReference type="SUPFAM" id="SSF110738">
    <property type="entry name" value="Glycerate kinase I"/>
    <property type="match status" value="1"/>
</dbReference>
<dbReference type="GO" id="GO:0008887">
    <property type="term" value="F:glycerate kinase activity"/>
    <property type="evidence" value="ECO:0007669"/>
    <property type="project" value="UniProtKB-UniRule"/>
</dbReference>
<accession>A0A401YMM9</accession>
<evidence type="ECO:0000313" key="5">
    <source>
        <dbReference type="EMBL" id="GCD95759.1"/>
    </source>
</evidence>
<dbReference type="NCBIfam" id="TIGR00045">
    <property type="entry name" value="glycerate kinase"/>
    <property type="match status" value="1"/>
</dbReference>
<dbReference type="InterPro" id="IPR036129">
    <property type="entry name" value="Glycerate_kinase_sf"/>
</dbReference>
<keyword evidence="6" id="KW-1185">Reference proteome</keyword>
<dbReference type="Gene3D" id="3.40.50.10350">
    <property type="entry name" value="Glycerate kinase, domain 1"/>
    <property type="match status" value="1"/>
</dbReference>
<dbReference type="PANTHER" id="PTHR21599:SF0">
    <property type="entry name" value="GLYCERATE KINASE"/>
    <property type="match status" value="1"/>
</dbReference>
<sequence>MTATRFVPRTRDPGGGTYAAPDARASGGPAAHVLLAPDKFKGSLDAAQVARNLAAGLRRARPGLSVAELPVADGGEGTVDALVRRGFRRRVVTVGGPTGRPVRAAFAQRGTTAVVELAQSCGLSLLPDHVPAPLTASSRGAGEVVRAALDAGARTVVLGLGGSACTDGGVGLLGALGARFTAADGRAIPDGGAGLLGLAGADLSGLDTRLAATEFVVAGDVEAPLLGPGGAAALYGPQKGAAPEDVAVLEAGLGRLLDVLTATVGTRAARMAALPGAGAAGGAGFGALVGLGARRRPGVDLVLDAVGIDRELRAATLVVTGEGAMDAQTLQGKAPLGVARRAGRAGVPVVAVCGRLSLTRDQVLAAGFLAGYSLGSLEPDPVRSIAAAASLLRAMGQVIAREHLPGPRAAATGAG</sequence>
<dbReference type="EMBL" id="BIFH01000018">
    <property type="protein sequence ID" value="GCD95759.1"/>
    <property type="molecule type" value="Genomic_DNA"/>
</dbReference>
<dbReference type="OrthoDB" id="9774290at2"/>
<gene>
    <name evidence="5" type="ORF">EHYA_03442</name>
</gene>
<protein>
    <submittedName>
        <fullName evidence="5">Glycerate kinase</fullName>
    </submittedName>
</protein>
<dbReference type="GO" id="GO:0031388">
    <property type="term" value="P:organic acid phosphorylation"/>
    <property type="evidence" value="ECO:0007669"/>
    <property type="project" value="UniProtKB-UniRule"/>
</dbReference>
<dbReference type="InterPro" id="IPR018193">
    <property type="entry name" value="Glyc_kinase_flavodox-like_fold"/>
</dbReference>
<dbReference type="Pfam" id="PF02595">
    <property type="entry name" value="Gly_kinase"/>
    <property type="match status" value="1"/>
</dbReference>
<dbReference type="RefSeq" id="WP_126637854.1">
    <property type="nucleotide sequence ID" value="NZ_BIFH01000018.1"/>
</dbReference>
<keyword evidence="3 4" id="KW-0418">Kinase</keyword>
<dbReference type="Proteomes" id="UP000286931">
    <property type="component" value="Unassembled WGS sequence"/>
</dbReference>
<dbReference type="InterPro" id="IPR018197">
    <property type="entry name" value="Glycerate_kinase_RE-like"/>
</dbReference>
<reference evidence="5 6" key="1">
    <citation type="submission" date="2018-12" db="EMBL/GenBank/DDBJ databases">
        <title>Draft genome sequence of Embleya hyalina NBRC 13850T.</title>
        <authorList>
            <person name="Komaki H."/>
            <person name="Hosoyama A."/>
            <person name="Kimura A."/>
            <person name="Ichikawa N."/>
            <person name="Tamura T."/>
        </authorList>
    </citation>
    <scope>NUCLEOTIDE SEQUENCE [LARGE SCALE GENOMIC DNA]</scope>
    <source>
        <strain evidence="5 6">NBRC 13850</strain>
    </source>
</reference>
<name>A0A401YMM9_9ACTN</name>
<organism evidence="5 6">
    <name type="scientific">Embleya hyalina</name>
    <dbReference type="NCBI Taxonomy" id="516124"/>
    <lineage>
        <taxon>Bacteria</taxon>
        <taxon>Bacillati</taxon>
        <taxon>Actinomycetota</taxon>
        <taxon>Actinomycetes</taxon>
        <taxon>Kitasatosporales</taxon>
        <taxon>Streptomycetaceae</taxon>
        <taxon>Embleya</taxon>
    </lineage>
</organism>
<evidence type="ECO:0000313" key="6">
    <source>
        <dbReference type="Proteomes" id="UP000286931"/>
    </source>
</evidence>
<dbReference type="PANTHER" id="PTHR21599">
    <property type="entry name" value="GLYCERATE KINASE"/>
    <property type="match status" value="1"/>
</dbReference>
<evidence type="ECO:0000256" key="3">
    <source>
        <dbReference type="ARBA" id="ARBA00022777"/>
    </source>
</evidence>